<dbReference type="InterPro" id="IPR050300">
    <property type="entry name" value="GDXG_lipolytic_enzyme"/>
</dbReference>
<feature type="domain" description="BD-FAE-like" evidence="2">
    <location>
        <begin position="21"/>
        <end position="229"/>
    </location>
</feature>
<proteinExistence type="predicted"/>
<accession>A0A974ZU82</accession>
<gene>
    <name evidence="3" type="ORF">JWS13_19530</name>
</gene>
<name>A0A974ZU82_9NOCA</name>
<evidence type="ECO:0000313" key="4">
    <source>
        <dbReference type="Proteomes" id="UP000662986"/>
    </source>
</evidence>
<dbReference type="Pfam" id="PF20434">
    <property type="entry name" value="BD-FAE"/>
    <property type="match status" value="1"/>
</dbReference>
<keyword evidence="4" id="KW-1185">Reference proteome</keyword>
<organism evidence="3 4">
    <name type="scientific">Rhodococcus pseudokoreensis</name>
    <dbReference type="NCBI Taxonomy" id="2811421"/>
    <lineage>
        <taxon>Bacteria</taxon>
        <taxon>Bacillati</taxon>
        <taxon>Actinomycetota</taxon>
        <taxon>Actinomycetes</taxon>
        <taxon>Mycobacteriales</taxon>
        <taxon>Nocardiaceae</taxon>
        <taxon>Rhodococcus</taxon>
    </lineage>
</organism>
<evidence type="ECO:0000256" key="1">
    <source>
        <dbReference type="ARBA" id="ARBA00022801"/>
    </source>
</evidence>
<dbReference type="SUPFAM" id="SSF53474">
    <property type="entry name" value="alpha/beta-Hydrolases"/>
    <property type="match status" value="1"/>
</dbReference>
<dbReference type="PANTHER" id="PTHR48081">
    <property type="entry name" value="AB HYDROLASE SUPERFAMILY PROTEIN C4A8.06C"/>
    <property type="match status" value="1"/>
</dbReference>
<dbReference type="Proteomes" id="UP000662986">
    <property type="component" value="Chromosome"/>
</dbReference>
<dbReference type="PANTHER" id="PTHR48081:SF6">
    <property type="entry name" value="PEPTIDASE S9 PROLYL OLIGOPEPTIDASE CATALYTIC DOMAIN-CONTAINING PROTEIN"/>
    <property type="match status" value="1"/>
</dbReference>
<evidence type="ECO:0000313" key="3">
    <source>
        <dbReference type="EMBL" id="QSE90655.1"/>
    </source>
</evidence>
<evidence type="ECO:0000259" key="2">
    <source>
        <dbReference type="Pfam" id="PF20434"/>
    </source>
</evidence>
<reference evidence="3 4" key="2">
    <citation type="journal article" date="2022" name="Arch. Microbiol.">
        <title>Rhodococcus pseudokoreensis sp. nov. isolated from the rhizosphere of young M26 apple rootstocks.</title>
        <authorList>
            <person name="Kampfer P."/>
            <person name="Glaeser S.P."/>
            <person name="Blom J."/>
            <person name="Wolf J."/>
            <person name="Benning S."/>
            <person name="Schloter M."/>
            <person name="Neumann-Schaal M."/>
        </authorList>
    </citation>
    <scope>NUCLEOTIDE SEQUENCE [LARGE SCALE GENOMIC DNA]</scope>
    <source>
        <strain evidence="3 4">R79</strain>
    </source>
</reference>
<protein>
    <submittedName>
        <fullName evidence="3">Alpha/beta hydrolase</fullName>
    </submittedName>
</protein>
<dbReference type="Gene3D" id="3.40.50.1820">
    <property type="entry name" value="alpha/beta hydrolase"/>
    <property type="match status" value="1"/>
</dbReference>
<dbReference type="EMBL" id="CP070619">
    <property type="protein sequence ID" value="QSE90655.1"/>
    <property type="molecule type" value="Genomic_DNA"/>
</dbReference>
<dbReference type="GO" id="GO:0016787">
    <property type="term" value="F:hydrolase activity"/>
    <property type="evidence" value="ECO:0007669"/>
    <property type="project" value="UniProtKB-KW"/>
</dbReference>
<dbReference type="InterPro" id="IPR049492">
    <property type="entry name" value="BD-FAE-like_dom"/>
</dbReference>
<dbReference type="InterPro" id="IPR029058">
    <property type="entry name" value="AB_hydrolase_fold"/>
</dbReference>
<dbReference type="RefSeq" id="WP_206007081.1">
    <property type="nucleotide sequence ID" value="NZ_CP070619.1"/>
</dbReference>
<sequence length="320" mass="35260">MQTTVMEDVPYGYAGRDLLADVYRPDPSRDLGIAVVQVHGGAWRRGSRKMLRHMCEHMSSLGYTVVAPEYRFLDEAPWPASLHDVKAAIRWTRSNAANFGVDHDRIVIQGHSAGGQLALMCAGTQDESEWEGDSGNPDVSTAVAAVVAVYPICQFYLQDPSQPRMTYPLPAVDGSMPAYFLLDGQPDEAAVRQISPLAYAGPDYPPTMFWLGGDDGYTPAEGSFAMYRTLRDAQVPVDLHIIGEGPHAFDLTESYGVELQIAADQFIRRMLLEREERQAAVRRTLPEEMWSRTRSASGHLIGEGTLLFDSPGLPILSPGF</sequence>
<reference evidence="3 4" key="1">
    <citation type="journal article" date="2021" name="Microbiol. Resour. Announc.">
        <title>Complete Genome Sequences of Two Rhodococcus sp. Strains with Large and Linear Chromosomes, Isolated from Apple Rhizosphere.</title>
        <authorList>
            <person name="Benning S."/>
            <person name="Brugnone N."/>
            <person name="Siani R."/>
            <person name="Kublik S."/>
            <person name="Schloter M."/>
            <person name="Rad V."/>
        </authorList>
    </citation>
    <scope>NUCLEOTIDE SEQUENCE [LARGE SCALE GENOMIC DNA]</scope>
    <source>
        <strain evidence="3 4">R79</strain>
    </source>
</reference>
<keyword evidence="1 3" id="KW-0378">Hydrolase</keyword>